<dbReference type="AlphaFoldDB" id="A0A8K0DIU8"/>
<name>A0A8K0DIU8_IGNLU</name>
<proteinExistence type="predicted"/>
<comment type="caution">
    <text evidence="1">The sequence shown here is derived from an EMBL/GenBank/DDBJ whole genome shotgun (WGS) entry which is preliminary data.</text>
</comment>
<evidence type="ECO:0000313" key="1">
    <source>
        <dbReference type="EMBL" id="KAF2904057.1"/>
    </source>
</evidence>
<accession>A0A8K0DIU8</accession>
<evidence type="ECO:0000313" key="2">
    <source>
        <dbReference type="Proteomes" id="UP000801492"/>
    </source>
</evidence>
<reference evidence="1" key="1">
    <citation type="submission" date="2019-08" db="EMBL/GenBank/DDBJ databases">
        <title>The genome of the North American firefly Photinus pyralis.</title>
        <authorList>
            <consortium name="Photinus pyralis genome working group"/>
            <person name="Fallon T.R."/>
            <person name="Sander Lower S.E."/>
            <person name="Weng J.-K."/>
        </authorList>
    </citation>
    <scope>NUCLEOTIDE SEQUENCE</scope>
    <source>
        <strain evidence="1">TRF0915ILg1</strain>
        <tissue evidence="1">Whole body</tissue>
    </source>
</reference>
<organism evidence="1 2">
    <name type="scientific">Ignelater luminosus</name>
    <name type="common">Cucubano</name>
    <name type="synonym">Pyrophorus luminosus</name>
    <dbReference type="NCBI Taxonomy" id="2038154"/>
    <lineage>
        <taxon>Eukaryota</taxon>
        <taxon>Metazoa</taxon>
        <taxon>Ecdysozoa</taxon>
        <taxon>Arthropoda</taxon>
        <taxon>Hexapoda</taxon>
        <taxon>Insecta</taxon>
        <taxon>Pterygota</taxon>
        <taxon>Neoptera</taxon>
        <taxon>Endopterygota</taxon>
        <taxon>Coleoptera</taxon>
        <taxon>Polyphaga</taxon>
        <taxon>Elateriformia</taxon>
        <taxon>Elateroidea</taxon>
        <taxon>Elateridae</taxon>
        <taxon>Agrypninae</taxon>
        <taxon>Pyrophorini</taxon>
        <taxon>Ignelater</taxon>
    </lineage>
</organism>
<dbReference type="Proteomes" id="UP000801492">
    <property type="component" value="Unassembled WGS sequence"/>
</dbReference>
<dbReference type="OrthoDB" id="7870526at2759"/>
<sequence>MESDKKARTVERRAFTKLPDRVTELKKEQRDVIDIQANILEIEVQNVLKVVDASVHDDLNDGANSMHSSRSIQGSRQKFKLPEIELKKSDDDELASEDKFQYLIQATVEGSRVHDYVNSFPLSVISYKKVIEGLKNRFGRE</sequence>
<keyword evidence="2" id="KW-1185">Reference proteome</keyword>
<gene>
    <name evidence="1" type="ORF">ILUMI_02115</name>
</gene>
<dbReference type="EMBL" id="VTPC01000872">
    <property type="protein sequence ID" value="KAF2904057.1"/>
    <property type="molecule type" value="Genomic_DNA"/>
</dbReference>
<protein>
    <submittedName>
        <fullName evidence="1">Uncharacterized protein</fullName>
    </submittedName>
</protein>